<comment type="caution">
    <text evidence="2">The sequence shown here is derived from an EMBL/GenBank/DDBJ whole genome shotgun (WGS) entry which is preliminary data.</text>
</comment>
<reference evidence="2" key="1">
    <citation type="submission" date="2020-11" db="EMBL/GenBank/DDBJ databases">
        <authorList>
            <consortium name="DOE Joint Genome Institute"/>
            <person name="Ahrendt S."/>
            <person name="Riley R."/>
            <person name="Andreopoulos W."/>
            <person name="LaButti K."/>
            <person name="Pangilinan J."/>
            <person name="Ruiz-duenas F.J."/>
            <person name="Barrasa J.M."/>
            <person name="Sanchez-Garcia M."/>
            <person name="Camarero S."/>
            <person name="Miyauchi S."/>
            <person name="Serrano A."/>
            <person name="Linde D."/>
            <person name="Babiker R."/>
            <person name="Drula E."/>
            <person name="Ayuso-Fernandez I."/>
            <person name="Pacheco R."/>
            <person name="Padilla G."/>
            <person name="Ferreira P."/>
            <person name="Barriuso J."/>
            <person name="Kellner H."/>
            <person name="Castanera R."/>
            <person name="Alfaro M."/>
            <person name="Ramirez L."/>
            <person name="Pisabarro A.G."/>
            <person name="Kuo A."/>
            <person name="Tritt A."/>
            <person name="Lipzen A."/>
            <person name="He G."/>
            <person name="Yan M."/>
            <person name="Ng V."/>
            <person name="Cullen D."/>
            <person name="Martin F."/>
            <person name="Rosso M.-N."/>
            <person name="Henrissat B."/>
            <person name="Hibbett D."/>
            <person name="Martinez A.T."/>
            <person name="Grigoriev I.V."/>
        </authorList>
    </citation>
    <scope>NUCLEOTIDE SEQUENCE</scope>
    <source>
        <strain evidence="2">AH 44721</strain>
    </source>
</reference>
<evidence type="ECO:0000313" key="3">
    <source>
        <dbReference type="Proteomes" id="UP000724874"/>
    </source>
</evidence>
<feature type="compositionally biased region" description="Low complexity" evidence="1">
    <location>
        <begin position="349"/>
        <end position="358"/>
    </location>
</feature>
<protein>
    <submittedName>
        <fullName evidence="2">Uncharacterized protein</fullName>
    </submittedName>
</protein>
<proteinExistence type="predicted"/>
<organism evidence="2 3">
    <name type="scientific">Gymnopilus junonius</name>
    <name type="common">Spectacular rustgill mushroom</name>
    <name type="synonym">Gymnopilus spectabilis subsp. junonius</name>
    <dbReference type="NCBI Taxonomy" id="109634"/>
    <lineage>
        <taxon>Eukaryota</taxon>
        <taxon>Fungi</taxon>
        <taxon>Dikarya</taxon>
        <taxon>Basidiomycota</taxon>
        <taxon>Agaricomycotina</taxon>
        <taxon>Agaricomycetes</taxon>
        <taxon>Agaricomycetidae</taxon>
        <taxon>Agaricales</taxon>
        <taxon>Agaricineae</taxon>
        <taxon>Hymenogastraceae</taxon>
        <taxon>Gymnopilus</taxon>
    </lineage>
</organism>
<feature type="region of interest" description="Disordered" evidence="1">
    <location>
        <begin position="228"/>
        <end position="249"/>
    </location>
</feature>
<dbReference type="OrthoDB" id="2993106at2759"/>
<feature type="region of interest" description="Disordered" evidence="1">
    <location>
        <begin position="331"/>
        <end position="398"/>
    </location>
</feature>
<feature type="compositionally biased region" description="Gly residues" evidence="1">
    <location>
        <begin position="371"/>
        <end position="382"/>
    </location>
</feature>
<evidence type="ECO:0000256" key="1">
    <source>
        <dbReference type="SAM" id="MobiDB-lite"/>
    </source>
</evidence>
<sequence>MTFWGGWICGKLGGPAEGCFGRPITSVTDLPDGSKCCITEGGHIHGMGGVAEPFPAEHCIAKYKPVAPVSPFGVGPGGHLVNINNNSLPYVIYGEIWYIWKSLGQTDSGWGRPLTDEQELDDGGRCSVFEGGHIHSYGGIAKGYPAEHCTARYKLTTRALIWNQMVWLCMPPNFQRKWSQLAVLTQPLARKSVVQLLGEPWNRLHDNPNKPGQNFHFMSGLLVSLNNAESSQSPGGSHRPYSPQAGGYLGASQQGMGGLQVAQNDLPFELTQPFAVYGPIYEFFRREQGLEGKFGRPLCDEQDLGDGGRCQIFEGGHIHMYNGIAKEASPQGCTAPYQPQAPPPPPSSLSPNPNFPSSGAVHHHPDWSQSGAGGYGGGGNHGSGYQATPQPQIYGQKNASKRPGGFWYCLTGIDLNQAPEECGPCTRDT</sequence>
<feature type="compositionally biased region" description="Polar residues" evidence="1">
    <location>
        <begin position="388"/>
        <end position="398"/>
    </location>
</feature>
<accession>A0A9P5NPM8</accession>
<feature type="compositionally biased region" description="Pro residues" evidence="1">
    <location>
        <begin position="339"/>
        <end position="348"/>
    </location>
</feature>
<keyword evidence="3" id="KW-1185">Reference proteome</keyword>
<dbReference type="Proteomes" id="UP000724874">
    <property type="component" value="Unassembled WGS sequence"/>
</dbReference>
<dbReference type="AlphaFoldDB" id="A0A9P5NPM8"/>
<dbReference type="EMBL" id="JADNYJ010000052">
    <property type="protein sequence ID" value="KAF8899634.1"/>
    <property type="molecule type" value="Genomic_DNA"/>
</dbReference>
<name>A0A9P5NPM8_GYMJU</name>
<evidence type="ECO:0000313" key="2">
    <source>
        <dbReference type="EMBL" id="KAF8899634.1"/>
    </source>
</evidence>
<gene>
    <name evidence="2" type="ORF">CPB84DRAFT_1815643</name>
</gene>